<comment type="caution">
    <text evidence="2">The sequence shown here is derived from an EMBL/GenBank/DDBJ whole genome shotgun (WGS) entry which is preliminary data.</text>
</comment>
<keyword evidence="1" id="KW-0472">Membrane</keyword>
<organism evidence="2 3">
    <name type="scientific">Acidiferrimicrobium australe</name>
    <dbReference type="NCBI Taxonomy" id="2664430"/>
    <lineage>
        <taxon>Bacteria</taxon>
        <taxon>Bacillati</taxon>
        <taxon>Actinomycetota</taxon>
        <taxon>Acidimicrobiia</taxon>
        <taxon>Acidimicrobiales</taxon>
        <taxon>Acidimicrobiaceae</taxon>
        <taxon>Acidiferrimicrobium</taxon>
    </lineage>
</organism>
<evidence type="ECO:0000313" key="2">
    <source>
        <dbReference type="EMBL" id="MST33707.1"/>
    </source>
</evidence>
<dbReference type="EMBL" id="WJHE01000695">
    <property type="protein sequence ID" value="MST33707.1"/>
    <property type="molecule type" value="Genomic_DNA"/>
</dbReference>
<proteinExistence type="predicted"/>
<dbReference type="Proteomes" id="UP000437736">
    <property type="component" value="Unassembled WGS sequence"/>
</dbReference>
<evidence type="ECO:0000313" key="3">
    <source>
        <dbReference type="Proteomes" id="UP000437736"/>
    </source>
</evidence>
<reference evidence="2 3" key="1">
    <citation type="submission" date="2019-11" db="EMBL/GenBank/DDBJ databases">
        <title>Acidiferrimicrobium australis gen. nov., sp. nov., an acidophilic and obligately heterotrophic, member of the Actinobacteria that catalyses dissimilatory oxido- reduction of iron isolated from metal-rich acidic water in Chile.</title>
        <authorList>
            <person name="Gonzalez D."/>
            <person name="Huber K."/>
            <person name="Hedrich S."/>
            <person name="Rojas-Villalobos C."/>
            <person name="Quatrini R."/>
            <person name="Dinamarca M.A."/>
            <person name="Schwarz A."/>
            <person name="Canales C."/>
            <person name="Nancucheo I."/>
        </authorList>
    </citation>
    <scope>NUCLEOTIDE SEQUENCE [LARGE SCALE GENOMIC DNA]</scope>
    <source>
        <strain evidence="2 3">USS-CCA1</strain>
    </source>
</reference>
<name>A0ABW9QV13_9ACTN</name>
<keyword evidence="1" id="KW-1133">Transmembrane helix</keyword>
<accession>A0ABW9QV13</accession>
<keyword evidence="1" id="KW-0812">Transmembrane</keyword>
<keyword evidence="3" id="KW-1185">Reference proteome</keyword>
<evidence type="ECO:0000256" key="1">
    <source>
        <dbReference type="SAM" id="Phobius"/>
    </source>
</evidence>
<protein>
    <submittedName>
        <fullName evidence="2">Uncharacterized protein</fullName>
    </submittedName>
</protein>
<gene>
    <name evidence="2" type="ORF">GHK86_13390</name>
</gene>
<feature type="transmembrane region" description="Helical" evidence="1">
    <location>
        <begin position="60"/>
        <end position="80"/>
    </location>
</feature>
<sequence>MDRTQPQTLYMATILLYLNAALAILTALIYHNLGGLIGLVFLAGEIAGGWGIANEKKWGFWVAAVVSVLILLLALAFFSFGNIINLVFDIALVALLFHPQSTAYRKTWFR</sequence>